<feature type="transmembrane region" description="Helical" evidence="8">
    <location>
        <begin position="384"/>
        <end position="404"/>
    </location>
</feature>
<gene>
    <name evidence="11" type="ORF">K431DRAFT_321539</name>
</gene>
<evidence type="ECO:0000313" key="12">
    <source>
        <dbReference type="Proteomes" id="UP000799441"/>
    </source>
</evidence>
<evidence type="ECO:0000259" key="10">
    <source>
        <dbReference type="SMART" id="SM01320"/>
    </source>
</evidence>
<dbReference type="InterPro" id="IPR032800">
    <property type="entry name" value="TRP_N"/>
</dbReference>
<name>A0A9P4Q5F9_9PEZI</name>
<comment type="subcellular location">
    <subcellularLocation>
        <location evidence="1">Membrane</location>
        <topology evidence="1">Multi-pass membrane protein</topology>
    </subcellularLocation>
</comment>
<keyword evidence="4 9" id="KW-0732">Signal</keyword>
<evidence type="ECO:0000256" key="9">
    <source>
        <dbReference type="SAM" id="SignalP"/>
    </source>
</evidence>
<feature type="region of interest" description="Disordered" evidence="7">
    <location>
        <begin position="626"/>
        <end position="721"/>
    </location>
</feature>
<dbReference type="InterPro" id="IPR040241">
    <property type="entry name" value="TRP_Flc/Pkd2-like"/>
</dbReference>
<evidence type="ECO:0000256" key="2">
    <source>
        <dbReference type="ARBA" id="ARBA00010642"/>
    </source>
</evidence>
<dbReference type="Pfam" id="PF14558">
    <property type="entry name" value="TRP_N"/>
    <property type="match status" value="1"/>
</dbReference>
<dbReference type="OrthoDB" id="5212126at2759"/>
<feature type="compositionally biased region" description="Polar residues" evidence="7">
    <location>
        <begin position="704"/>
        <end position="713"/>
    </location>
</feature>
<comment type="similarity">
    <text evidence="2">Belongs to the transient receptor potential (TRP) ion channel family.</text>
</comment>
<dbReference type="SMART" id="SM01320">
    <property type="entry name" value="TRP_N"/>
    <property type="match status" value="1"/>
</dbReference>
<dbReference type="InterPro" id="IPR010308">
    <property type="entry name" value="TRP_C"/>
</dbReference>
<feature type="transmembrane region" description="Helical" evidence="8">
    <location>
        <begin position="499"/>
        <end position="518"/>
    </location>
</feature>
<evidence type="ECO:0000256" key="4">
    <source>
        <dbReference type="ARBA" id="ARBA00022729"/>
    </source>
</evidence>
<keyword evidence="12" id="KW-1185">Reference proteome</keyword>
<evidence type="ECO:0000256" key="1">
    <source>
        <dbReference type="ARBA" id="ARBA00004141"/>
    </source>
</evidence>
<dbReference type="GO" id="GO:0009272">
    <property type="term" value="P:fungal-type cell wall biogenesis"/>
    <property type="evidence" value="ECO:0007669"/>
    <property type="project" value="TreeGrafter"/>
</dbReference>
<dbReference type="EMBL" id="MU003808">
    <property type="protein sequence ID" value="KAF2719648.1"/>
    <property type="molecule type" value="Genomic_DNA"/>
</dbReference>
<feature type="domain" description="ML-like" evidence="10">
    <location>
        <begin position="20"/>
        <end position="160"/>
    </location>
</feature>
<evidence type="ECO:0000313" key="11">
    <source>
        <dbReference type="EMBL" id="KAF2719648.1"/>
    </source>
</evidence>
<feature type="signal peptide" evidence="9">
    <location>
        <begin position="1"/>
        <end position="18"/>
    </location>
</feature>
<feature type="transmembrane region" description="Helical" evidence="8">
    <location>
        <begin position="410"/>
        <end position="430"/>
    </location>
</feature>
<feature type="transmembrane region" description="Helical" evidence="8">
    <location>
        <begin position="332"/>
        <end position="356"/>
    </location>
</feature>
<dbReference type="Proteomes" id="UP000799441">
    <property type="component" value="Unassembled WGS sequence"/>
</dbReference>
<dbReference type="PANTHER" id="PTHR31145:SF2">
    <property type="entry name" value="FLAVIN CARRIER PROTEIN 2"/>
    <property type="match status" value="1"/>
</dbReference>
<accession>A0A9P4Q5F9</accession>
<comment type="caution">
    <text evidence="11">The sequence shown here is derived from an EMBL/GenBank/DDBJ whole genome shotgun (WGS) entry which is preliminary data.</text>
</comment>
<reference evidence="11" key="1">
    <citation type="journal article" date="2020" name="Stud. Mycol.">
        <title>101 Dothideomycetes genomes: a test case for predicting lifestyles and emergence of pathogens.</title>
        <authorList>
            <person name="Haridas S."/>
            <person name="Albert R."/>
            <person name="Binder M."/>
            <person name="Bloem J."/>
            <person name="Labutti K."/>
            <person name="Salamov A."/>
            <person name="Andreopoulos B."/>
            <person name="Baker S."/>
            <person name="Barry K."/>
            <person name="Bills G."/>
            <person name="Bluhm B."/>
            <person name="Cannon C."/>
            <person name="Castanera R."/>
            <person name="Culley D."/>
            <person name="Daum C."/>
            <person name="Ezra D."/>
            <person name="Gonzalez J."/>
            <person name="Henrissat B."/>
            <person name="Kuo A."/>
            <person name="Liang C."/>
            <person name="Lipzen A."/>
            <person name="Lutzoni F."/>
            <person name="Magnuson J."/>
            <person name="Mondo S."/>
            <person name="Nolan M."/>
            <person name="Ohm R."/>
            <person name="Pangilinan J."/>
            <person name="Park H.-J."/>
            <person name="Ramirez L."/>
            <person name="Alfaro M."/>
            <person name="Sun H."/>
            <person name="Tritt A."/>
            <person name="Yoshinaga Y."/>
            <person name="Zwiers L.-H."/>
            <person name="Turgeon B."/>
            <person name="Goodwin S."/>
            <person name="Spatafora J."/>
            <person name="Crous P."/>
            <person name="Grigoriev I."/>
        </authorList>
    </citation>
    <scope>NUCLEOTIDE SEQUENCE</scope>
    <source>
        <strain evidence="11">CBS 116435</strain>
    </source>
</reference>
<organism evidence="11 12">
    <name type="scientific">Polychaeton citri CBS 116435</name>
    <dbReference type="NCBI Taxonomy" id="1314669"/>
    <lineage>
        <taxon>Eukaryota</taxon>
        <taxon>Fungi</taxon>
        <taxon>Dikarya</taxon>
        <taxon>Ascomycota</taxon>
        <taxon>Pezizomycotina</taxon>
        <taxon>Dothideomycetes</taxon>
        <taxon>Dothideomycetidae</taxon>
        <taxon>Capnodiales</taxon>
        <taxon>Capnodiaceae</taxon>
        <taxon>Polychaeton</taxon>
    </lineage>
</organism>
<feature type="transmembrane region" description="Helical" evidence="8">
    <location>
        <begin position="564"/>
        <end position="590"/>
    </location>
</feature>
<evidence type="ECO:0000256" key="3">
    <source>
        <dbReference type="ARBA" id="ARBA00022692"/>
    </source>
</evidence>
<feature type="transmembrane region" description="Helical" evidence="8">
    <location>
        <begin position="530"/>
        <end position="552"/>
    </location>
</feature>
<feature type="transmembrane region" description="Helical" evidence="8">
    <location>
        <begin position="471"/>
        <end position="493"/>
    </location>
</feature>
<dbReference type="AlphaFoldDB" id="A0A9P4Q5F9"/>
<dbReference type="GO" id="GO:0016020">
    <property type="term" value="C:membrane"/>
    <property type="evidence" value="ECO:0007669"/>
    <property type="project" value="UniProtKB-SubCell"/>
</dbReference>
<proteinExistence type="inferred from homology"/>
<protein>
    <submittedName>
        <fullName evidence="11">TRP-domain-containing protein</fullName>
    </submittedName>
</protein>
<dbReference type="Pfam" id="PF06011">
    <property type="entry name" value="TRP"/>
    <property type="match status" value="1"/>
</dbReference>
<evidence type="ECO:0000256" key="7">
    <source>
        <dbReference type="SAM" id="MobiDB-lite"/>
    </source>
</evidence>
<dbReference type="PANTHER" id="PTHR31145">
    <property type="entry name" value="INTEGRAL MEMBRANE PROTEIN (AFU_ORTHOLOGUE AFUA_7G01610)"/>
    <property type="match status" value="1"/>
</dbReference>
<sequence length="721" mass="78046">MALVTSLIFLLLTPFASAERLLQSDSLQECMADSKFSATKFDVTFTPKNNSLDINIIGLSTITGNVKIKFDVIAYGLNALEQTINACDIKDLPGLCPMNEGPLNFPFNLEVPEDAVKNVPTIAYTVPDLDAKVRVYFQAADTGEALACVEAELSNLKTVYQPGVAWTVAVISGVGLAASAITSGLGHSNTAAHVAANAMALFGYMQAQALIGMTAVALPPIVASWTQNFMWSMGIIRVGFLQNIATWYQRSTGGTPTTILSDLSTQSVEVQKRSLEYVAELTKRAAHVLHNRLVNRSNAAGAGTSETSNSVVVKGIERVGFRARIEPSNIFLTGYIFFLIFVVVVIAGVIIFKIACEALTKAGRMKGDKFADFRNGWTTVLRGIMYRIILIGFPQMVVLCFWEFTRIDSGAEVVLAVFTVFTMIGILAWASAKVIRLARRSISMHKNPAYILYSDPISLNKWGFLYVQYKATAYFFVVPALIYILLKGMFVGLAQGNGVVQAIALLIIEAIFLIGVCVMRPYMDKKTNAFNISICVVNFLNAIFLLIFTAIFGQPGIVTGVMGVIFFIYNAAFTLILLILLLVASGIAIFSKNPDTRYQPMRDDRGSFIKSQSQLTTELDALGATARGEGKHGFTTTKGARIEDDDDSISGSSSDNNRGANHHEPPRSPMGSGFPMSDAGSGRHQPPSYGGGYNGGYNGSKGSFRTQGASPSPWQRGAGYE</sequence>
<evidence type="ECO:0000256" key="8">
    <source>
        <dbReference type="SAM" id="Phobius"/>
    </source>
</evidence>
<evidence type="ECO:0000256" key="6">
    <source>
        <dbReference type="ARBA" id="ARBA00023136"/>
    </source>
</evidence>
<keyword evidence="6 8" id="KW-0472">Membrane</keyword>
<feature type="compositionally biased region" description="Gly residues" evidence="7">
    <location>
        <begin position="689"/>
        <end position="699"/>
    </location>
</feature>
<evidence type="ECO:0000256" key="5">
    <source>
        <dbReference type="ARBA" id="ARBA00022989"/>
    </source>
</evidence>
<keyword evidence="3 8" id="KW-0812">Transmembrane</keyword>
<keyword evidence="5 8" id="KW-1133">Transmembrane helix</keyword>
<feature type="chain" id="PRO_5040226006" evidence="9">
    <location>
        <begin position="19"/>
        <end position="721"/>
    </location>
</feature>
<dbReference type="GO" id="GO:0055085">
    <property type="term" value="P:transmembrane transport"/>
    <property type="evidence" value="ECO:0007669"/>
    <property type="project" value="TreeGrafter"/>
</dbReference>